<accession>C8PEN1</accession>
<keyword evidence="3" id="KW-1185">Reference proteome</keyword>
<proteinExistence type="predicted"/>
<evidence type="ECO:0000313" key="2">
    <source>
        <dbReference type="EMBL" id="EEV18509.1"/>
    </source>
</evidence>
<dbReference type="AlphaFoldDB" id="C8PEN1"/>
<dbReference type="EMBL" id="ACYG01000009">
    <property type="protein sequence ID" value="EEV18509.1"/>
    <property type="molecule type" value="Genomic_DNA"/>
</dbReference>
<feature type="domain" description="Fe/B12 periplasmic-binding" evidence="1">
    <location>
        <begin position="1"/>
        <end position="63"/>
    </location>
</feature>
<reference evidence="2 3" key="1">
    <citation type="submission" date="2009-07" db="EMBL/GenBank/DDBJ databases">
        <authorList>
            <person name="Madupu R."/>
            <person name="Sebastian Y."/>
            <person name="Durkin A.S."/>
            <person name="Torralba M."/>
            <person name="Methe B."/>
            <person name="Sutton G.G."/>
            <person name="Strausberg R.L."/>
            <person name="Nelson K.E."/>
        </authorList>
    </citation>
    <scope>NUCLEOTIDE SEQUENCE [LARGE SCALE GENOMIC DNA]</scope>
    <source>
        <strain evidence="2 3">RM3268</strain>
    </source>
</reference>
<organism evidence="2 3">
    <name type="scientific">Campylobacter gracilis RM3268</name>
    <dbReference type="NCBI Taxonomy" id="553220"/>
    <lineage>
        <taxon>Bacteria</taxon>
        <taxon>Pseudomonadati</taxon>
        <taxon>Campylobacterota</taxon>
        <taxon>Epsilonproteobacteria</taxon>
        <taxon>Campylobacterales</taxon>
        <taxon>Campylobacteraceae</taxon>
        <taxon>Campylobacter</taxon>
    </lineage>
</organism>
<dbReference type="InterPro" id="IPR002491">
    <property type="entry name" value="ABC_transptr_periplasmic_BD"/>
</dbReference>
<evidence type="ECO:0000259" key="1">
    <source>
        <dbReference type="PROSITE" id="PS50983"/>
    </source>
</evidence>
<protein>
    <recommendedName>
        <fullName evidence="1">Fe/B12 periplasmic-binding domain-containing protein</fullName>
    </recommendedName>
</protein>
<comment type="caution">
    <text evidence="2">The sequence shown here is derived from an EMBL/GenBank/DDBJ whole genome shotgun (WGS) entry which is preliminary data.</text>
</comment>
<dbReference type="PROSITE" id="PS50983">
    <property type="entry name" value="FE_B12_PBP"/>
    <property type="match status" value="1"/>
</dbReference>
<dbReference type="Proteomes" id="UP000005709">
    <property type="component" value="Unassembled WGS sequence"/>
</dbReference>
<sequence>MEQNPDIIVVVGGETEDFLKANPILRNTKAVKSGKILKAPTLILRGSPQIGETVDEIYAEATK</sequence>
<gene>
    <name evidence="2" type="ORF">CAMGR0001_2520</name>
</gene>
<dbReference type="Gene3D" id="3.40.50.1980">
    <property type="entry name" value="Nitrogenase molybdenum iron protein domain"/>
    <property type="match status" value="1"/>
</dbReference>
<name>C8PEN1_9BACT</name>
<evidence type="ECO:0000313" key="3">
    <source>
        <dbReference type="Proteomes" id="UP000005709"/>
    </source>
</evidence>
<dbReference type="SUPFAM" id="SSF53807">
    <property type="entry name" value="Helical backbone' metal receptor"/>
    <property type="match status" value="1"/>
</dbReference>